<dbReference type="GO" id="GO:0046872">
    <property type="term" value="F:metal ion binding"/>
    <property type="evidence" value="ECO:0007669"/>
    <property type="project" value="UniProtKB-KW"/>
</dbReference>
<accession>A0A126ZV23</accession>
<dbReference type="KEGG" id="satk:SA2016_0232"/>
<dbReference type="CDD" id="cd04056">
    <property type="entry name" value="Peptidases_S53"/>
    <property type="match status" value="1"/>
</dbReference>
<dbReference type="PATRIC" id="fig|37927.3.peg.237"/>
<dbReference type="InterPro" id="IPR050819">
    <property type="entry name" value="Tripeptidyl-peptidase_I"/>
</dbReference>
<evidence type="ECO:0000256" key="4">
    <source>
        <dbReference type="ARBA" id="ARBA00022801"/>
    </source>
</evidence>
<feature type="compositionally biased region" description="Low complexity" evidence="8">
    <location>
        <begin position="400"/>
        <end position="411"/>
    </location>
</feature>
<feature type="region of interest" description="Disordered" evidence="8">
    <location>
        <begin position="1"/>
        <end position="35"/>
    </location>
</feature>
<evidence type="ECO:0000256" key="7">
    <source>
        <dbReference type="ARBA" id="ARBA00023145"/>
    </source>
</evidence>
<keyword evidence="2" id="KW-0645">Protease</keyword>
<dbReference type="EMBL" id="CP014518">
    <property type="protein sequence ID" value="AMM30933.1"/>
    <property type="molecule type" value="Genomic_DNA"/>
</dbReference>
<evidence type="ECO:0000256" key="1">
    <source>
        <dbReference type="ARBA" id="ARBA00001913"/>
    </source>
</evidence>
<gene>
    <name evidence="10" type="ORF">SA2016_0232</name>
</gene>
<organism evidence="10 11">
    <name type="scientific">Sinomonas atrocyanea</name>
    <dbReference type="NCBI Taxonomy" id="37927"/>
    <lineage>
        <taxon>Bacteria</taxon>
        <taxon>Bacillati</taxon>
        <taxon>Actinomycetota</taxon>
        <taxon>Actinomycetes</taxon>
        <taxon>Micrococcales</taxon>
        <taxon>Micrococcaceae</taxon>
        <taxon>Sinomonas</taxon>
    </lineage>
</organism>
<dbReference type="STRING" id="37927.SA2016_0232"/>
<dbReference type="PROSITE" id="PS51695">
    <property type="entry name" value="SEDOLISIN"/>
    <property type="match status" value="1"/>
</dbReference>
<dbReference type="RefSeq" id="WP_066494472.1">
    <property type="nucleotide sequence ID" value="NZ_BJMO01000007.1"/>
</dbReference>
<keyword evidence="5" id="KW-0720">Serine protease</keyword>
<evidence type="ECO:0000256" key="6">
    <source>
        <dbReference type="ARBA" id="ARBA00022837"/>
    </source>
</evidence>
<feature type="compositionally biased region" description="Low complexity" evidence="8">
    <location>
        <begin position="24"/>
        <end position="35"/>
    </location>
</feature>
<evidence type="ECO:0000256" key="2">
    <source>
        <dbReference type="ARBA" id="ARBA00022670"/>
    </source>
</evidence>
<dbReference type="PANTHER" id="PTHR14218">
    <property type="entry name" value="PROTEASE S8 TRIPEPTIDYL PEPTIDASE I CLN2"/>
    <property type="match status" value="1"/>
</dbReference>
<feature type="compositionally biased region" description="Polar residues" evidence="8">
    <location>
        <begin position="379"/>
        <end position="390"/>
    </location>
</feature>
<keyword evidence="7" id="KW-0865">Zymogen</keyword>
<protein>
    <submittedName>
        <fullName evidence="10">Peptidase S53</fullName>
    </submittedName>
</protein>
<name>A0A126ZV23_9MICC</name>
<keyword evidence="6" id="KW-0106">Calcium</keyword>
<dbReference type="Proteomes" id="UP000070134">
    <property type="component" value="Chromosome"/>
</dbReference>
<evidence type="ECO:0000259" key="9">
    <source>
        <dbReference type="PROSITE" id="PS51695"/>
    </source>
</evidence>
<keyword evidence="11" id="KW-1185">Reference proteome</keyword>
<evidence type="ECO:0000313" key="11">
    <source>
        <dbReference type="Proteomes" id="UP000070134"/>
    </source>
</evidence>
<dbReference type="CDD" id="cd11377">
    <property type="entry name" value="Pro-peptidase_S53"/>
    <property type="match status" value="1"/>
</dbReference>
<dbReference type="InterPro" id="IPR036852">
    <property type="entry name" value="Peptidase_S8/S53_dom_sf"/>
</dbReference>
<evidence type="ECO:0000256" key="3">
    <source>
        <dbReference type="ARBA" id="ARBA00022723"/>
    </source>
</evidence>
<sequence>MTDQPAPGSSAEEPSVILEGSERAPAPGLAARQAADPAERIQITVVLRRRAPLPSEPSEAPLSPEELAARHGASDEDLRLATETFTRLGAEVVEADAASRRIRLAGTVEQLCRIFGTSLESVTSSGPHGQSVAHRHRTGSLRIPASLDGVVTAVLGLDDRPQARAQFRAIPRAAAGTSYSPPDLGRIYGFPAGTDGTGQAVAILELGGGFGQADLDAYFGGLGLPTPSVTAVGVDGAANQPGQDPQGADGEVLLDIEVVGALAPKAAISVYFGPNTDAGFLDALVQASHATPAPCSLSISWGQSEDAWTAQARNAMDQALADAAALGVTVTAAAGDRGSTDGVGDGKDHADFPASSPHALACGGTRLVADAASGTITSETVWNDSPTTSATGGGYSDVFPAPAWQNSSAAAARHRPKPGPHPAKHGRGVPDVSAVADPQTGYQVRVDGTDMVIGGTSAVAPLWAALVARLAQATGRRLGLLQPALYAQAGAFRDITSGSNGTYHAGPGWDPCTGLGSPNGTALLAALGGQGG</sequence>
<dbReference type="Gene3D" id="3.40.50.200">
    <property type="entry name" value="Peptidase S8/S53 domain"/>
    <property type="match status" value="1"/>
</dbReference>
<keyword evidence="3" id="KW-0479">Metal-binding</keyword>
<feature type="region of interest" description="Disordered" evidence="8">
    <location>
        <begin position="379"/>
        <end position="431"/>
    </location>
</feature>
<feature type="compositionally biased region" description="Basic residues" evidence="8">
    <location>
        <begin position="412"/>
        <end position="427"/>
    </location>
</feature>
<dbReference type="PANTHER" id="PTHR14218:SF15">
    <property type="entry name" value="TRIPEPTIDYL-PEPTIDASE 1"/>
    <property type="match status" value="1"/>
</dbReference>
<dbReference type="SUPFAM" id="SSF54897">
    <property type="entry name" value="Protease propeptides/inhibitors"/>
    <property type="match status" value="1"/>
</dbReference>
<dbReference type="Pfam" id="PF09286">
    <property type="entry name" value="Pro-kuma_activ"/>
    <property type="match status" value="1"/>
</dbReference>
<dbReference type="AlphaFoldDB" id="A0A126ZV23"/>
<dbReference type="InterPro" id="IPR015366">
    <property type="entry name" value="S53_propep"/>
</dbReference>
<dbReference type="SMART" id="SM00944">
    <property type="entry name" value="Pro-kuma_activ"/>
    <property type="match status" value="1"/>
</dbReference>
<keyword evidence="4" id="KW-0378">Hydrolase</keyword>
<comment type="cofactor">
    <cofactor evidence="1">
        <name>Ca(2+)</name>
        <dbReference type="ChEBI" id="CHEBI:29108"/>
    </cofactor>
</comment>
<feature type="domain" description="Peptidase S53" evidence="9">
    <location>
        <begin position="178"/>
        <end position="530"/>
    </location>
</feature>
<dbReference type="GO" id="GO:0004252">
    <property type="term" value="F:serine-type endopeptidase activity"/>
    <property type="evidence" value="ECO:0007669"/>
    <property type="project" value="InterPro"/>
</dbReference>
<reference evidence="10 11" key="1">
    <citation type="submission" date="2016-02" db="EMBL/GenBank/DDBJ databases">
        <title>Complete genome of Sinomonas atrocyanea KCTC 3377.</title>
        <authorList>
            <person name="Kim K.M."/>
        </authorList>
    </citation>
    <scope>NUCLEOTIDE SEQUENCE [LARGE SCALE GENOMIC DNA]</scope>
    <source>
        <strain evidence="10 11">KCTC 3377</strain>
    </source>
</reference>
<dbReference type="GO" id="GO:0008240">
    <property type="term" value="F:tripeptidyl-peptidase activity"/>
    <property type="evidence" value="ECO:0007669"/>
    <property type="project" value="TreeGrafter"/>
</dbReference>
<dbReference type="SUPFAM" id="SSF52743">
    <property type="entry name" value="Subtilisin-like"/>
    <property type="match status" value="1"/>
</dbReference>
<dbReference type="GO" id="GO:0006508">
    <property type="term" value="P:proteolysis"/>
    <property type="evidence" value="ECO:0007669"/>
    <property type="project" value="UniProtKB-KW"/>
</dbReference>
<feature type="region of interest" description="Disordered" evidence="8">
    <location>
        <begin position="49"/>
        <end position="73"/>
    </location>
</feature>
<dbReference type="InterPro" id="IPR030400">
    <property type="entry name" value="Sedolisin_dom"/>
</dbReference>
<proteinExistence type="predicted"/>
<evidence type="ECO:0000313" key="10">
    <source>
        <dbReference type="EMBL" id="AMM30933.1"/>
    </source>
</evidence>
<dbReference type="OrthoDB" id="3480681at2"/>
<evidence type="ECO:0000256" key="5">
    <source>
        <dbReference type="ARBA" id="ARBA00022825"/>
    </source>
</evidence>
<feature type="compositionally biased region" description="Low complexity" evidence="8">
    <location>
        <begin position="52"/>
        <end position="66"/>
    </location>
</feature>
<evidence type="ECO:0000256" key="8">
    <source>
        <dbReference type="SAM" id="MobiDB-lite"/>
    </source>
</evidence>